<dbReference type="InterPro" id="IPR052340">
    <property type="entry name" value="RNase_Y/CdgJ"/>
</dbReference>
<organism evidence="1 2">
    <name type="scientific">Denitratisoma oestradiolicum</name>
    <dbReference type="NCBI Taxonomy" id="311182"/>
    <lineage>
        <taxon>Bacteria</taxon>
        <taxon>Pseudomonadati</taxon>
        <taxon>Pseudomonadota</taxon>
        <taxon>Betaproteobacteria</taxon>
        <taxon>Nitrosomonadales</taxon>
        <taxon>Sterolibacteriaceae</taxon>
        <taxon>Denitratisoma</taxon>
    </lineage>
</organism>
<dbReference type="RefSeq" id="WP_145771045.1">
    <property type="nucleotide sequence ID" value="NZ_LR778301.1"/>
</dbReference>
<dbReference type="InterPro" id="IPR013976">
    <property type="entry name" value="HDOD"/>
</dbReference>
<sequence length="280" mass="31736">MSSDEQALMDLVARGVKLPPQPQVLVQLEDNLSRGDPDVRTLARTIAQDPGLTAMLFKAARSPLFNPRNRNLDRLDQVLMVIGSKQCLNLARAFSLATSIPGAHRHGMEVFWVRARELARLAALIADDRITVCNVFPDQAYLAGVFYECGVPLLMQRFPDYCQGLTMNTVNSWPSLQEEDQRFNVDHVTIGYLVARHWKLPDFIAQAIRCHREIPHADMGATRSLVAILQLAVHFFFRVNRIDDAHWPILADEVLGELCILPEELEDFFDRISDRFDAES</sequence>
<dbReference type="GO" id="GO:0016301">
    <property type="term" value="F:kinase activity"/>
    <property type="evidence" value="ECO:0007669"/>
    <property type="project" value="UniProtKB-KW"/>
</dbReference>
<dbReference type="SUPFAM" id="SSF109604">
    <property type="entry name" value="HD-domain/PDEase-like"/>
    <property type="match status" value="1"/>
</dbReference>
<dbReference type="Proteomes" id="UP000515733">
    <property type="component" value="Chromosome"/>
</dbReference>
<accession>A0A6S6XVB8</accession>
<dbReference type="Gene3D" id="1.10.3210.10">
    <property type="entry name" value="Hypothetical protein af1432"/>
    <property type="match status" value="1"/>
</dbReference>
<keyword evidence="2" id="KW-1185">Reference proteome</keyword>
<dbReference type="PANTHER" id="PTHR33525">
    <property type="match status" value="1"/>
</dbReference>
<proteinExistence type="predicted"/>
<keyword evidence="1" id="KW-0808">Transferase</keyword>
<gene>
    <name evidence="1" type="ORF">DENOEST_2835</name>
</gene>
<evidence type="ECO:0000313" key="1">
    <source>
        <dbReference type="EMBL" id="CAB1369994.1"/>
    </source>
</evidence>
<name>A0A6S6XVB8_9PROT</name>
<dbReference type="KEGG" id="doe:DENOEST_2835"/>
<dbReference type="EMBL" id="LR778301">
    <property type="protein sequence ID" value="CAB1369994.1"/>
    <property type="molecule type" value="Genomic_DNA"/>
</dbReference>
<keyword evidence="1" id="KW-0418">Kinase</keyword>
<dbReference type="PANTHER" id="PTHR33525:SF6">
    <property type="entry name" value="HDOD DOMAIN-CONTAINING PROTEIN"/>
    <property type="match status" value="1"/>
</dbReference>
<evidence type="ECO:0000313" key="2">
    <source>
        <dbReference type="Proteomes" id="UP000515733"/>
    </source>
</evidence>
<dbReference type="OrthoDB" id="9784953at2"/>
<dbReference type="Pfam" id="PF08668">
    <property type="entry name" value="HDOD"/>
    <property type="match status" value="1"/>
</dbReference>
<dbReference type="AlphaFoldDB" id="A0A6S6XVB8"/>
<dbReference type="PROSITE" id="PS51833">
    <property type="entry name" value="HDOD"/>
    <property type="match status" value="1"/>
</dbReference>
<reference evidence="1 2" key="1">
    <citation type="submission" date="2020-03" db="EMBL/GenBank/DDBJ databases">
        <authorList>
            <consortium name="Genoscope - CEA"/>
            <person name="William W."/>
        </authorList>
    </citation>
    <scope>NUCLEOTIDE SEQUENCE [LARGE SCALE GENOMIC DNA]</scope>
    <source>
        <strain evidence="2">DSM 16959</strain>
    </source>
</reference>
<protein>
    <submittedName>
        <fullName evidence="1">Histidine kinase</fullName>
    </submittedName>
</protein>